<organism evidence="1 2">
    <name type="scientific">Cuscuta epithymum</name>
    <dbReference type="NCBI Taxonomy" id="186058"/>
    <lineage>
        <taxon>Eukaryota</taxon>
        <taxon>Viridiplantae</taxon>
        <taxon>Streptophyta</taxon>
        <taxon>Embryophyta</taxon>
        <taxon>Tracheophyta</taxon>
        <taxon>Spermatophyta</taxon>
        <taxon>Magnoliopsida</taxon>
        <taxon>eudicotyledons</taxon>
        <taxon>Gunneridae</taxon>
        <taxon>Pentapetalae</taxon>
        <taxon>asterids</taxon>
        <taxon>lamiids</taxon>
        <taxon>Solanales</taxon>
        <taxon>Convolvulaceae</taxon>
        <taxon>Cuscuteae</taxon>
        <taxon>Cuscuta</taxon>
        <taxon>Cuscuta subgen. Cuscuta</taxon>
    </lineage>
</organism>
<dbReference type="InterPro" id="IPR012340">
    <property type="entry name" value="NA-bd_OB-fold"/>
</dbReference>
<accession>A0AAV0C1T2</accession>
<protein>
    <submittedName>
        <fullName evidence="1">Uncharacterized protein</fullName>
    </submittedName>
</protein>
<dbReference type="EMBL" id="CAMAPF010000008">
    <property type="protein sequence ID" value="CAH9059771.1"/>
    <property type="molecule type" value="Genomic_DNA"/>
</dbReference>
<sequence length="104" mass="12548">MQPFVRNSLQSSRSSFLWEFKDQLKEGKLYSLKNFVVAPNTMTYKITTITNRFKTMFNFKKTLLDCPDESFPKAMYAFRPFYEIRNVELLIKLMLWNFLVRIKI</sequence>
<evidence type="ECO:0000313" key="2">
    <source>
        <dbReference type="Proteomes" id="UP001152523"/>
    </source>
</evidence>
<gene>
    <name evidence="1" type="ORF">CEPIT_LOCUS1448</name>
</gene>
<dbReference type="Gene3D" id="2.40.50.140">
    <property type="entry name" value="Nucleic acid-binding proteins"/>
    <property type="match status" value="1"/>
</dbReference>
<comment type="caution">
    <text evidence="1">The sequence shown here is derived from an EMBL/GenBank/DDBJ whole genome shotgun (WGS) entry which is preliminary data.</text>
</comment>
<dbReference type="AlphaFoldDB" id="A0AAV0C1T2"/>
<keyword evidence="2" id="KW-1185">Reference proteome</keyword>
<reference evidence="1" key="1">
    <citation type="submission" date="2022-07" db="EMBL/GenBank/DDBJ databases">
        <authorList>
            <person name="Macas J."/>
            <person name="Novak P."/>
            <person name="Neumann P."/>
        </authorList>
    </citation>
    <scope>NUCLEOTIDE SEQUENCE</scope>
</reference>
<dbReference type="Proteomes" id="UP001152523">
    <property type="component" value="Unassembled WGS sequence"/>
</dbReference>
<name>A0AAV0C1T2_9ASTE</name>
<evidence type="ECO:0000313" key="1">
    <source>
        <dbReference type="EMBL" id="CAH9059771.1"/>
    </source>
</evidence>
<proteinExistence type="predicted"/>